<accession>A0A2T7A6I8</accession>
<evidence type="ECO:0000313" key="4">
    <source>
        <dbReference type="Proteomes" id="UP000244722"/>
    </source>
</evidence>
<name>A0A2T7A6I8_TUBBO</name>
<feature type="transmembrane region" description="Helical" evidence="2">
    <location>
        <begin position="327"/>
        <end position="347"/>
    </location>
</feature>
<comment type="caution">
    <text evidence="3">The sequence shown here is derived from an EMBL/GenBank/DDBJ whole genome shotgun (WGS) entry which is preliminary data.</text>
</comment>
<evidence type="ECO:0000256" key="2">
    <source>
        <dbReference type="SAM" id="Phobius"/>
    </source>
</evidence>
<evidence type="ECO:0000313" key="3">
    <source>
        <dbReference type="EMBL" id="PUU83344.1"/>
    </source>
</evidence>
<keyword evidence="2" id="KW-0472">Membrane</keyword>
<reference evidence="3 4" key="1">
    <citation type="submission" date="2017-04" db="EMBL/GenBank/DDBJ databases">
        <title>Draft genome sequence of Tuber borchii Vittad., a whitish edible truffle.</title>
        <authorList>
            <consortium name="DOE Joint Genome Institute"/>
            <person name="Murat C."/>
            <person name="Kuo A."/>
            <person name="Barry K.W."/>
            <person name="Clum A."/>
            <person name="Dockter R.B."/>
            <person name="Fauchery L."/>
            <person name="Iotti M."/>
            <person name="Kohler A."/>
            <person name="Labutti K."/>
            <person name="Lindquist E.A."/>
            <person name="Lipzen A."/>
            <person name="Ohm R.A."/>
            <person name="Wang M."/>
            <person name="Grigoriev I.V."/>
            <person name="Zambonelli A."/>
            <person name="Martin F.M."/>
        </authorList>
    </citation>
    <scope>NUCLEOTIDE SEQUENCE [LARGE SCALE GENOMIC DNA]</scope>
    <source>
        <strain evidence="3 4">Tbo3840</strain>
    </source>
</reference>
<proteinExistence type="predicted"/>
<keyword evidence="4" id="KW-1185">Reference proteome</keyword>
<feature type="compositionally biased region" description="Polar residues" evidence="1">
    <location>
        <begin position="160"/>
        <end position="173"/>
    </location>
</feature>
<feature type="compositionally biased region" description="Basic residues" evidence="1">
    <location>
        <begin position="534"/>
        <end position="543"/>
    </location>
</feature>
<dbReference type="PANTHER" id="PTHR42032">
    <property type="entry name" value="YALI0E30679P"/>
    <property type="match status" value="1"/>
</dbReference>
<dbReference type="OrthoDB" id="5422510at2759"/>
<keyword evidence="2" id="KW-1133">Transmembrane helix</keyword>
<feature type="region of interest" description="Disordered" evidence="1">
    <location>
        <begin position="144"/>
        <end position="195"/>
    </location>
</feature>
<feature type="compositionally biased region" description="Polar residues" evidence="1">
    <location>
        <begin position="180"/>
        <end position="195"/>
    </location>
</feature>
<feature type="region of interest" description="Disordered" evidence="1">
    <location>
        <begin position="527"/>
        <end position="550"/>
    </location>
</feature>
<gene>
    <name evidence="3" type="ORF">B9Z19DRAFT_1073119</name>
</gene>
<keyword evidence="2" id="KW-0812">Transmembrane</keyword>
<dbReference type="AlphaFoldDB" id="A0A2T7A6I8"/>
<dbReference type="Proteomes" id="UP000244722">
    <property type="component" value="Unassembled WGS sequence"/>
</dbReference>
<feature type="transmembrane region" description="Helical" evidence="2">
    <location>
        <begin position="248"/>
        <end position="267"/>
    </location>
</feature>
<dbReference type="EMBL" id="NESQ01000015">
    <property type="protein sequence ID" value="PUU83344.1"/>
    <property type="molecule type" value="Genomic_DNA"/>
</dbReference>
<evidence type="ECO:0000256" key="1">
    <source>
        <dbReference type="SAM" id="MobiDB-lite"/>
    </source>
</evidence>
<organism evidence="3 4">
    <name type="scientific">Tuber borchii</name>
    <name type="common">White truffle</name>
    <dbReference type="NCBI Taxonomy" id="42251"/>
    <lineage>
        <taxon>Eukaryota</taxon>
        <taxon>Fungi</taxon>
        <taxon>Dikarya</taxon>
        <taxon>Ascomycota</taxon>
        <taxon>Pezizomycotina</taxon>
        <taxon>Pezizomycetes</taxon>
        <taxon>Pezizales</taxon>
        <taxon>Tuberaceae</taxon>
        <taxon>Tuber</taxon>
    </lineage>
</organism>
<protein>
    <submittedName>
        <fullName evidence="3">Uncharacterized protein</fullName>
    </submittedName>
</protein>
<dbReference type="PANTHER" id="PTHR42032:SF1">
    <property type="entry name" value="YALI0E30679P"/>
    <property type="match status" value="1"/>
</dbReference>
<sequence length="550" mass="60604">MITPSLDIMPLWCGRSDGYHRWRSVRRWEGEKKRKEVSINTAYRQLKEGRKGVGGTESPRSIQFNPDVISPSITPTQSKRTQHTHQERKTFSAAKSVTCNHSAYSVNFLPSSPSKMTSRFSASSTTTAAAAAAAQSPFVYRSTTEAGGVPGGGGDGLRSPRNNINGGASSASTPRKRPARSSSMNVPPESPLQNISRRNSLLPENLQDATKVLVPLPTDADSSPWHNVPLAFALLPALGGILFTDGSYFFTDVILIFLVAVFLHWLVKFPWEWYNSSQALQYERDTFDTLATPEEHLKDGGALGATRSAHEEELRAAAARELRMNEMLALLACFVGPCVGGWLLHAIRSQLSRPSEGLVSNFNLTIFVLAAELRPAAQVVKLIRNRSLYLHSVVHHPPMTKVDALATRLEELNAEVRDLTLMTTKAVDRDSHLDALTRAVRRYEKRETVHSAQTENRILEIDSRLNDVLTLAAAASARQNHTTFSMILFEWTCAAIVIPLSLTWRLVSLPAKAVETLAGFSKNQQLLKGGRQQPRLKGRPKIGKSKDAGN</sequence>
<dbReference type="STRING" id="42251.A0A2T7A6I8"/>
<feature type="region of interest" description="Disordered" evidence="1">
    <location>
        <begin position="48"/>
        <end position="93"/>
    </location>
</feature>